<dbReference type="Pfam" id="PF01145">
    <property type="entry name" value="Band_7"/>
    <property type="match status" value="1"/>
</dbReference>
<dbReference type="EMBL" id="CAJNIZ010007803">
    <property type="protein sequence ID" value="CAE7261415.1"/>
    <property type="molecule type" value="Genomic_DNA"/>
</dbReference>
<dbReference type="Proteomes" id="UP000649617">
    <property type="component" value="Unassembled WGS sequence"/>
</dbReference>
<sequence>MEQGKYAVTLIWLSQSILDEPEMQAGMKFIGLGNNLLEYPSTFQTMYFAASTQGVQATSQSAFPPIVKQPIRARSADGLEMYVTVSFQWKLEPQALNPLYYLLGEDGYDDAFVRFARAAIISTCSHYPADMYFTNRTIIIAAMLEELEKSFQLPDKGLQANIKGLQLQEVDLPDEFDVEIGQTQAQLQELQVAYAERVEREVAMQTELLVSTQQVLGNLETQRGESEGVLELNQAEVDQLLLFQERQALANNEILQQFENDTQPFERCHLSVCLPELA</sequence>
<reference evidence="2" key="1">
    <citation type="submission" date="2021-02" db="EMBL/GenBank/DDBJ databases">
        <authorList>
            <person name="Dougan E. K."/>
            <person name="Rhodes N."/>
            <person name="Thang M."/>
            <person name="Chan C."/>
        </authorList>
    </citation>
    <scope>NUCLEOTIDE SEQUENCE</scope>
</reference>
<accession>A0A812MF49</accession>
<evidence type="ECO:0000313" key="3">
    <source>
        <dbReference type="Proteomes" id="UP000649617"/>
    </source>
</evidence>
<dbReference type="OrthoDB" id="190994at2759"/>
<proteinExistence type="predicted"/>
<dbReference type="AlphaFoldDB" id="A0A812MF49"/>
<evidence type="ECO:0000259" key="1">
    <source>
        <dbReference type="Pfam" id="PF01145"/>
    </source>
</evidence>
<gene>
    <name evidence="2" type="ORF">SPIL2461_LOCUS5491</name>
</gene>
<dbReference type="InterPro" id="IPR001107">
    <property type="entry name" value="Band_7"/>
</dbReference>
<comment type="caution">
    <text evidence="2">The sequence shown here is derived from an EMBL/GenBank/DDBJ whole genome shotgun (WGS) entry which is preliminary data.</text>
</comment>
<protein>
    <recommendedName>
        <fullName evidence="1">Band 7 domain-containing protein</fullName>
    </recommendedName>
</protein>
<organism evidence="2 3">
    <name type="scientific">Symbiodinium pilosum</name>
    <name type="common">Dinoflagellate</name>
    <dbReference type="NCBI Taxonomy" id="2952"/>
    <lineage>
        <taxon>Eukaryota</taxon>
        <taxon>Sar</taxon>
        <taxon>Alveolata</taxon>
        <taxon>Dinophyceae</taxon>
        <taxon>Suessiales</taxon>
        <taxon>Symbiodiniaceae</taxon>
        <taxon>Symbiodinium</taxon>
    </lineage>
</organism>
<feature type="domain" description="Band 7" evidence="1">
    <location>
        <begin position="24"/>
        <end position="197"/>
    </location>
</feature>
<name>A0A812MF49_SYMPI</name>
<evidence type="ECO:0000313" key="2">
    <source>
        <dbReference type="EMBL" id="CAE7261415.1"/>
    </source>
</evidence>
<keyword evidence="3" id="KW-1185">Reference proteome</keyword>